<comment type="caution">
    <text evidence="5">The sequence shown here is derived from an EMBL/GenBank/DDBJ whole genome shotgun (WGS) entry which is preliminary data.</text>
</comment>
<dbReference type="OrthoDB" id="9801186at2"/>
<dbReference type="RefSeq" id="WP_075377355.1">
    <property type="nucleotide sequence ID" value="NZ_MSKJ01000025.1"/>
</dbReference>
<organism evidence="5 6">
    <name type="scientific">Actinomyces oris</name>
    <dbReference type="NCBI Taxonomy" id="544580"/>
    <lineage>
        <taxon>Bacteria</taxon>
        <taxon>Bacillati</taxon>
        <taxon>Actinomycetota</taxon>
        <taxon>Actinomycetes</taxon>
        <taxon>Actinomycetales</taxon>
        <taxon>Actinomycetaceae</taxon>
        <taxon>Actinomyces</taxon>
    </lineage>
</organism>
<gene>
    <name evidence="5" type="ORF">BKH29_10450</name>
</gene>
<dbReference type="InterPro" id="IPR013154">
    <property type="entry name" value="ADH-like_N"/>
</dbReference>
<accession>A0A1Q8V5Y2</accession>
<evidence type="ECO:0000256" key="3">
    <source>
        <dbReference type="SAM" id="MobiDB-lite"/>
    </source>
</evidence>
<dbReference type="InterPro" id="IPR051603">
    <property type="entry name" value="Zinc-ADH_QOR/CCCR"/>
</dbReference>
<reference evidence="5 6" key="1">
    <citation type="submission" date="2016-12" db="EMBL/GenBank/DDBJ databases">
        <title>Genomic Comparison of strains in the 'Actinomyces naeslundii' Group.</title>
        <authorList>
            <person name="Mughal S.R."/>
            <person name="Do T."/>
            <person name="Gilbert S.C."/>
            <person name="Witherden E.A."/>
            <person name="Didelot X."/>
            <person name="Beighton D."/>
        </authorList>
    </citation>
    <scope>NUCLEOTIDE SEQUENCE [LARGE SCALE GENOMIC DNA]</scope>
    <source>
        <strain evidence="5 6">CCUG 33920</strain>
    </source>
</reference>
<evidence type="ECO:0000256" key="2">
    <source>
        <dbReference type="RuleBase" id="RU364000"/>
    </source>
</evidence>
<evidence type="ECO:0000313" key="5">
    <source>
        <dbReference type="EMBL" id="OLO43507.1"/>
    </source>
</evidence>
<dbReference type="InterPro" id="IPR014182">
    <property type="entry name" value="ADH_Zn_typ-1"/>
</dbReference>
<dbReference type="SUPFAM" id="SSF50129">
    <property type="entry name" value="GroES-like"/>
    <property type="match status" value="1"/>
</dbReference>
<dbReference type="NCBIfam" id="TIGR02817">
    <property type="entry name" value="adh_fam_1"/>
    <property type="match status" value="1"/>
</dbReference>
<dbReference type="PANTHER" id="PTHR44154">
    <property type="entry name" value="QUINONE OXIDOREDUCTASE"/>
    <property type="match status" value="1"/>
</dbReference>
<feature type="region of interest" description="Disordered" evidence="3">
    <location>
        <begin position="1"/>
        <end position="20"/>
    </location>
</feature>
<dbReference type="SUPFAM" id="SSF51735">
    <property type="entry name" value="NAD(P)-binding Rossmann-fold domains"/>
    <property type="match status" value="1"/>
</dbReference>
<evidence type="ECO:0000313" key="6">
    <source>
        <dbReference type="Proteomes" id="UP000186857"/>
    </source>
</evidence>
<feature type="domain" description="Enoyl reductase (ER)" evidence="4">
    <location>
        <begin position="21"/>
        <end position="342"/>
    </location>
</feature>
<dbReference type="AlphaFoldDB" id="A0A1Q8V5Y2"/>
<dbReference type="Pfam" id="PF13602">
    <property type="entry name" value="ADH_zinc_N_2"/>
    <property type="match status" value="1"/>
</dbReference>
<sequence>MPSSSPDTRSTMTAVVTRSGGSVDTPDVLVDATVPAPATPTGHDILVEVKALSVNPVDVKVRAALNHAGGEERILGWDAAGTVIAVGEQTTLFQPGDDVYYAGALERPGSYGRLQLVDERIVGPKPSSLDYASAAALPLTSLTAWEALFDKLHLSRDSTGTILVLGAAGGVGSMVIQLTKALTDVSVIATASREESRDWVRSLGADAVVDHFAEDLAQQILAIAPDGVDYVFTPQSRGRVPLLTTVVRPFGEIVAIDDERDLDLYALKDKAISWHWEFMFARPRHGYDLITQHHILSTVAELIDSGRIRGTASQTLTPRNAAQIREAHRLIESGRTVGKIVVTDAG</sequence>
<dbReference type="PANTHER" id="PTHR44154:SF1">
    <property type="entry name" value="QUINONE OXIDOREDUCTASE"/>
    <property type="match status" value="1"/>
</dbReference>
<comment type="similarity">
    <text evidence="2">Belongs to the zinc-containing alcohol dehydrogenase family. Quinone oxidoreductase subfamily.</text>
</comment>
<dbReference type="InterPro" id="IPR036291">
    <property type="entry name" value="NAD(P)-bd_dom_sf"/>
</dbReference>
<evidence type="ECO:0000256" key="1">
    <source>
        <dbReference type="ARBA" id="ARBA00022857"/>
    </source>
</evidence>
<keyword evidence="2" id="KW-0479">Metal-binding</keyword>
<dbReference type="InterPro" id="IPR011032">
    <property type="entry name" value="GroES-like_sf"/>
</dbReference>
<keyword evidence="2" id="KW-0862">Zinc</keyword>
<proteinExistence type="inferred from homology"/>
<dbReference type="Proteomes" id="UP000186857">
    <property type="component" value="Unassembled WGS sequence"/>
</dbReference>
<dbReference type="GO" id="GO:0016491">
    <property type="term" value="F:oxidoreductase activity"/>
    <property type="evidence" value="ECO:0007669"/>
    <property type="project" value="UniProtKB-KW"/>
</dbReference>
<keyword evidence="1" id="KW-0521">NADP</keyword>
<dbReference type="Gene3D" id="3.40.50.720">
    <property type="entry name" value="NAD(P)-binding Rossmann-like Domain"/>
    <property type="match status" value="1"/>
</dbReference>
<dbReference type="EMBL" id="MSKJ01000025">
    <property type="protein sequence ID" value="OLO43507.1"/>
    <property type="molecule type" value="Genomic_DNA"/>
</dbReference>
<dbReference type="Pfam" id="PF08240">
    <property type="entry name" value="ADH_N"/>
    <property type="match status" value="1"/>
</dbReference>
<dbReference type="GO" id="GO:0008270">
    <property type="term" value="F:zinc ion binding"/>
    <property type="evidence" value="ECO:0007669"/>
    <property type="project" value="InterPro"/>
</dbReference>
<dbReference type="CDD" id="cd08252">
    <property type="entry name" value="AL_MDR"/>
    <property type="match status" value="1"/>
</dbReference>
<dbReference type="Gene3D" id="3.90.180.10">
    <property type="entry name" value="Medium-chain alcohol dehydrogenases, catalytic domain"/>
    <property type="match status" value="1"/>
</dbReference>
<keyword evidence="2" id="KW-0560">Oxidoreductase</keyword>
<dbReference type="InterPro" id="IPR020843">
    <property type="entry name" value="ER"/>
</dbReference>
<protein>
    <recommendedName>
        <fullName evidence="2">Zinc-type alcohol dehydrogenase-like protein</fullName>
    </recommendedName>
</protein>
<dbReference type="SMART" id="SM00829">
    <property type="entry name" value="PKS_ER"/>
    <property type="match status" value="1"/>
</dbReference>
<evidence type="ECO:0000259" key="4">
    <source>
        <dbReference type="SMART" id="SM00829"/>
    </source>
</evidence>
<name>A0A1Q8V5Y2_9ACTO</name>